<dbReference type="FunFam" id="1.10.150.310:FF:000001">
    <property type="entry name" value="RNA-binding transcriptional accessory protein"/>
    <property type="match status" value="1"/>
</dbReference>
<dbReference type="EMBL" id="FQUO01000019">
    <property type="protein sequence ID" value="SHG13796.1"/>
    <property type="molecule type" value="Genomic_DNA"/>
</dbReference>
<dbReference type="Gene3D" id="1.10.3500.10">
    <property type="entry name" value="Tex N-terminal region-like"/>
    <property type="match status" value="1"/>
</dbReference>
<dbReference type="SUPFAM" id="SSF50249">
    <property type="entry name" value="Nucleic acid-binding proteins"/>
    <property type="match status" value="1"/>
</dbReference>
<dbReference type="CDD" id="cd05685">
    <property type="entry name" value="S1_Tex"/>
    <property type="match status" value="1"/>
</dbReference>
<organism evidence="4 5">
    <name type="scientific">Cnuella takakiae</name>
    <dbReference type="NCBI Taxonomy" id="1302690"/>
    <lineage>
        <taxon>Bacteria</taxon>
        <taxon>Pseudomonadati</taxon>
        <taxon>Bacteroidota</taxon>
        <taxon>Chitinophagia</taxon>
        <taxon>Chitinophagales</taxon>
        <taxon>Chitinophagaceae</taxon>
        <taxon>Cnuella</taxon>
    </lineage>
</organism>
<name>A0A1M5HCW1_9BACT</name>
<reference evidence="4 5" key="1">
    <citation type="submission" date="2016-11" db="EMBL/GenBank/DDBJ databases">
        <authorList>
            <person name="Jaros S."/>
            <person name="Januszkiewicz K."/>
            <person name="Wedrychowicz H."/>
        </authorList>
    </citation>
    <scope>NUCLEOTIDE SEQUENCE [LARGE SCALE GENOMIC DNA]</scope>
    <source>
        <strain evidence="4 5">DSM 26897</strain>
    </source>
</reference>
<dbReference type="Gene3D" id="1.10.10.650">
    <property type="entry name" value="RuvA domain 2-like"/>
    <property type="match status" value="1"/>
</dbReference>
<dbReference type="GO" id="GO:0003729">
    <property type="term" value="F:mRNA binding"/>
    <property type="evidence" value="ECO:0007669"/>
    <property type="project" value="UniProtKB-ARBA"/>
</dbReference>
<feature type="domain" description="S1 motif" evidence="3">
    <location>
        <begin position="721"/>
        <end position="790"/>
    </location>
</feature>
<dbReference type="STRING" id="1302690.BUE76_13715"/>
<protein>
    <recommendedName>
        <fullName evidence="3">S1 motif domain-containing protein</fullName>
    </recommendedName>
</protein>
<dbReference type="InterPro" id="IPR055179">
    <property type="entry name" value="Tex-like_central_region"/>
</dbReference>
<dbReference type="GO" id="GO:0006139">
    <property type="term" value="P:nucleobase-containing compound metabolic process"/>
    <property type="evidence" value="ECO:0007669"/>
    <property type="project" value="InterPro"/>
</dbReference>
<feature type="coiled-coil region" evidence="1">
    <location>
        <begin position="238"/>
        <end position="265"/>
    </location>
</feature>
<dbReference type="GO" id="GO:0003735">
    <property type="term" value="F:structural constituent of ribosome"/>
    <property type="evidence" value="ECO:0007669"/>
    <property type="project" value="TreeGrafter"/>
</dbReference>
<dbReference type="Proteomes" id="UP000184368">
    <property type="component" value="Unassembled WGS sequence"/>
</dbReference>
<dbReference type="Pfam" id="PF12836">
    <property type="entry name" value="HHH_3"/>
    <property type="match status" value="1"/>
</dbReference>
<dbReference type="SMART" id="SM00732">
    <property type="entry name" value="YqgFc"/>
    <property type="match status" value="1"/>
</dbReference>
<sequence>MNLGIIPLSKMEGALTAIFLSELTGNTGWITVLIKNMILKLVVQIPKQIGRQSHKNHFESYKSAVPYLCHPPVKIGFFQVHMEPKYIQNIAEKLGLTLKQINNIYQMQAEGATIPFMARYRKEATNNLDEVAIGNVVEAIKDFTELEKRKETVIKTIEGLGKMTPELKERIDSCLDLTVLEDIYLPYKPKRKTRATQAIEKGLQPLAEIIFTQSNLDVEAEAAKYIKGEEVKDTKEALQGARDIIAEWVSENEEARNKVRQLFTETGTLVAKVFATKKDEAEAQKYRDYFEFSEPLSQSPSHRLLAIRRGEKEGYLAMDINIEKESAVDSLSQIFVKENNPAADEVRKAVEDSFVRLLKTSIENEFRLSSKNKADEEAINVFTENLRQLLLASPLGSKRVLALDPGFRTGCKVVCLDAQGNLLYNTAIYPHPPQNNWQESIAELKRLVSKYDIEAIGIGNGTAGRESETLVRSIDFGKPVSVFQVNESGASIYSASEVAREEFPDHDVTVRGAISIGRRLLDPLSELVKIDPKSIGVGQYQHDVNQNKLKDGLDRVVESAVNFVGVDVNTASKHLLQYVSGITATLARNIVEYRLQNGPFRSRSELKKVPMMGPKSFEQCAGFLRIPGATNPLDNSSVHPESYKVVEQMAADLQASLEDLIKKANLRKQINRRKYISESVGEFTIEDILKELEKPGRDPRAQIEEFRFDDSIKTIEDVKPGMQVPGIVTNITAFGAFVDIGVKQDGLVHVSQMSNKYITDPNEVVKLGQKVQVTVTEVDVARKRIALTMKTAGGAKPEGSRSESRPGSNKPANKPQQKQESLNDFQKSLMALKGRFKN</sequence>
<evidence type="ECO:0000313" key="5">
    <source>
        <dbReference type="Proteomes" id="UP000184368"/>
    </source>
</evidence>
<dbReference type="PANTHER" id="PTHR10724:SF10">
    <property type="entry name" value="S1 RNA-BINDING DOMAIN-CONTAINING PROTEIN 1"/>
    <property type="match status" value="1"/>
</dbReference>
<keyword evidence="1" id="KW-0175">Coiled coil</keyword>
<dbReference type="InterPro" id="IPR044146">
    <property type="entry name" value="S1_Tex"/>
</dbReference>
<dbReference type="SUPFAM" id="SSF53098">
    <property type="entry name" value="Ribonuclease H-like"/>
    <property type="match status" value="1"/>
</dbReference>
<dbReference type="Pfam" id="PF00575">
    <property type="entry name" value="S1"/>
    <property type="match status" value="1"/>
</dbReference>
<dbReference type="Gene3D" id="3.30.420.140">
    <property type="entry name" value="YqgF/RNase H-like domain"/>
    <property type="match status" value="1"/>
</dbReference>
<accession>A0A1M5HCW1</accession>
<dbReference type="InterPro" id="IPR023323">
    <property type="entry name" value="Tex-like_dom_sf"/>
</dbReference>
<feature type="compositionally biased region" description="Polar residues" evidence="2">
    <location>
        <begin position="805"/>
        <end position="825"/>
    </location>
</feature>
<dbReference type="InterPro" id="IPR023319">
    <property type="entry name" value="Tex-like_HTH_dom_sf"/>
</dbReference>
<evidence type="ECO:0000256" key="2">
    <source>
        <dbReference type="SAM" id="MobiDB-lite"/>
    </source>
</evidence>
<keyword evidence="5" id="KW-1185">Reference proteome</keyword>
<dbReference type="InterPro" id="IPR037027">
    <property type="entry name" value="YqgF/RNaseH-like_dom_sf"/>
</dbReference>
<evidence type="ECO:0000313" key="4">
    <source>
        <dbReference type="EMBL" id="SHG13796.1"/>
    </source>
</evidence>
<gene>
    <name evidence="4" type="ORF">SAMN05444008_1194</name>
</gene>
<dbReference type="FunFam" id="2.40.50.140:FF:000051">
    <property type="entry name" value="RNA-binding transcriptional accessory protein"/>
    <property type="match status" value="1"/>
</dbReference>
<dbReference type="InterPro" id="IPR010994">
    <property type="entry name" value="RuvA_2-like"/>
</dbReference>
<dbReference type="InterPro" id="IPR003029">
    <property type="entry name" value="S1_domain"/>
</dbReference>
<evidence type="ECO:0000256" key="1">
    <source>
        <dbReference type="SAM" id="Coils"/>
    </source>
</evidence>
<dbReference type="FunFam" id="3.30.420.140:FF:000001">
    <property type="entry name" value="RNA-binding transcriptional accessory protein"/>
    <property type="match status" value="1"/>
</dbReference>
<dbReference type="InterPro" id="IPR050437">
    <property type="entry name" value="Ribos_protein_bS1-like"/>
</dbReference>
<evidence type="ECO:0000259" key="3">
    <source>
        <dbReference type="PROSITE" id="PS50126"/>
    </source>
</evidence>
<dbReference type="SUPFAM" id="SSF158832">
    <property type="entry name" value="Tex N-terminal region-like"/>
    <property type="match status" value="1"/>
</dbReference>
<dbReference type="Pfam" id="PF16921">
    <property type="entry name" value="Tex_YqgF"/>
    <property type="match status" value="1"/>
</dbReference>
<dbReference type="InterPro" id="IPR006641">
    <property type="entry name" value="YqgF/RNaseH-like_dom"/>
</dbReference>
<dbReference type="Gene3D" id="1.10.150.310">
    <property type="entry name" value="Tex RuvX-like domain-like"/>
    <property type="match status" value="1"/>
</dbReference>
<dbReference type="Pfam" id="PF22706">
    <property type="entry name" value="Tex_central_region"/>
    <property type="match status" value="1"/>
</dbReference>
<dbReference type="InterPro" id="IPR012337">
    <property type="entry name" value="RNaseH-like_sf"/>
</dbReference>
<dbReference type="Pfam" id="PF09371">
    <property type="entry name" value="Tex_N"/>
    <property type="match status" value="1"/>
</dbReference>
<dbReference type="SUPFAM" id="SSF47781">
    <property type="entry name" value="RuvA domain 2-like"/>
    <property type="match status" value="2"/>
</dbReference>
<dbReference type="Gene3D" id="2.40.50.140">
    <property type="entry name" value="Nucleic acid-binding proteins"/>
    <property type="match status" value="1"/>
</dbReference>
<dbReference type="Pfam" id="PF17674">
    <property type="entry name" value="HHH_9"/>
    <property type="match status" value="1"/>
</dbReference>
<dbReference type="InterPro" id="IPR032639">
    <property type="entry name" value="Tex_YqgF"/>
</dbReference>
<dbReference type="InterPro" id="IPR012340">
    <property type="entry name" value="NA-bd_OB-fold"/>
</dbReference>
<dbReference type="FunFam" id="1.10.10.650:FF:000001">
    <property type="entry name" value="S1 RNA-binding domain 1"/>
    <property type="match status" value="1"/>
</dbReference>
<dbReference type="PROSITE" id="PS50126">
    <property type="entry name" value="S1"/>
    <property type="match status" value="1"/>
</dbReference>
<dbReference type="AlphaFoldDB" id="A0A1M5HCW1"/>
<dbReference type="SMART" id="SM00316">
    <property type="entry name" value="S1"/>
    <property type="match status" value="1"/>
</dbReference>
<proteinExistence type="predicted"/>
<dbReference type="InterPro" id="IPR041692">
    <property type="entry name" value="HHH_9"/>
</dbReference>
<dbReference type="InterPro" id="IPR018974">
    <property type="entry name" value="Tex-like_N"/>
</dbReference>
<dbReference type="GO" id="GO:0006412">
    <property type="term" value="P:translation"/>
    <property type="evidence" value="ECO:0007669"/>
    <property type="project" value="TreeGrafter"/>
</dbReference>
<feature type="region of interest" description="Disordered" evidence="2">
    <location>
        <begin position="789"/>
        <end position="825"/>
    </location>
</feature>
<dbReference type="GO" id="GO:0005737">
    <property type="term" value="C:cytoplasm"/>
    <property type="evidence" value="ECO:0007669"/>
    <property type="project" value="UniProtKB-ARBA"/>
</dbReference>
<dbReference type="PANTHER" id="PTHR10724">
    <property type="entry name" value="30S RIBOSOMAL PROTEIN S1"/>
    <property type="match status" value="1"/>
</dbReference>